<protein>
    <submittedName>
        <fullName evidence="2">Uncharacterized protein</fullName>
    </submittedName>
</protein>
<gene>
    <name evidence="2" type="ORF">A3C17_02790</name>
</gene>
<accession>A0A1F7TXX3</accession>
<feature type="region of interest" description="Disordered" evidence="1">
    <location>
        <begin position="1"/>
        <end position="21"/>
    </location>
</feature>
<proteinExistence type="predicted"/>
<name>A0A1F7TXX3_9BACT</name>
<evidence type="ECO:0000313" key="3">
    <source>
        <dbReference type="Proteomes" id="UP000177097"/>
    </source>
</evidence>
<comment type="caution">
    <text evidence="2">The sequence shown here is derived from an EMBL/GenBank/DDBJ whole genome shotgun (WGS) entry which is preliminary data.</text>
</comment>
<sequence>MTGMAMGAAVEHTAQAATPRDREPAEIVIEHHESGGRANRYEEELGMLSGDALVLSRSMDVLFGEDRSASGEAFATIVRLLEHSAATPPSVFGFIAHEAKTFMAPESEVTVGERFRLVHAADGRISVIPPDGVEIILVMGSEGGEKKTKPTEDLSDVPKYALRDPWLTDSAEDGRGGENTVTYEMIMNARGDKEAMTSVLLEMRDDFEGSDAAFNIELRNALERMSDYWGVDSLDCKFGSYRLDDKGHLWVDAPDKKPVRVASLSS</sequence>
<dbReference type="Proteomes" id="UP000177097">
    <property type="component" value="Unassembled WGS sequence"/>
</dbReference>
<dbReference type="STRING" id="1802389.A3C17_02790"/>
<evidence type="ECO:0000313" key="2">
    <source>
        <dbReference type="EMBL" id="OGL70861.1"/>
    </source>
</evidence>
<reference evidence="2 3" key="1">
    <citation type="journal article" date="2016" name="Nat. Commun.">
        <title>Thousands of microbial genomes shed light on interconnected biogeochemical processes in an aquifer system.</title>
        <authorList>
            <person name="Anantharaman K."/>
            <person name="Brown C.T."/>
            <person name="Hug L.A."/>
            <person name="Sharon I."/>
            <person name="Castelle C.J."/>
            <person name="Probst A.J."/>
            <person name="Thomas B.C."/>
            <person name="Singh A."/>
            <person name="Wilkins M.J."/>
            <person name="Karaoz U."/>
            <person name="Brodie E.L."/>
            <person name="Williams K.H."/>
            <person name="Hubbard S.S."/>
            <person name="Banfield J.F."/>
        </authorList>
    </citation>
    <scope>NUCLEOTIDE SEQUENCE [LARGE SCALE GENOMIC DNA]</scope>
</reference>
<evidence type="ECO:0000256" key="1">
    <source>
        <dbReference type="SAM" id="MobiDB-lite"/>
    </source>
</evidence>
<dbReference type="EMBL" id="MGDX01000021">
    <property type="protein sequence ID" value="OGL70861.1"/>
    <property type="molecule type" value="Genomic_DNA"/>
</dbReference>
<organism evidence="2 3">
    <name type="scientific">Candidatus Uhrbacteria bacterium RIFCSPHIGHO2_02_FULL_53_13</name>
    <dbReference type="NCBI Taxonomy" id="1802389"/>
    <lineage>
        <taxon>Bacteria</taxon>
        <taxon>Candidatus Uhriibacteriota</taxon>
    </lineage>
</organism>
<dbReference type="AlphaFoldDB" id="A0A1F7TXX3"/>